<evidence type="ECO:0000313" key="2">
    <source>
        <dbReference type="EMBL" id="UXD86878.1"/>
    </source>
</evidence>
<dbReference type="RefSeq" id="WP_260998805.1">
    <property type="nucleotide sequence ID" value="NZ_CP054475.1"/>
</dbReference>
<organism evidence="2 3">
    <name type="scientific">Thalassolituus hydrocarboniclasticus</name>
    <dbReference type="NCBI Taxonomy" id="2742796"/>
    <lineage>
        <taxon>Bacteria</taxon>
        <taxon>Pseudomonadati</taxon>
        <taxon>Pseudomonadota</taxon>
        <taxon>Gammaproteobacteria</taxon>
        <taxon>Oceanospirillales</taxon>
        <taxon>Oceanospirillaceae</taxon>
        <taxon>Thalassolituus</taxon>
    </lineage>
</organism>
<sequence length="363" mass="39103">MNEADLSATYGQAIFEVKEQAMTQADGSALDMLRLTMGAKIEINANIEEIALGRYWRPEGTNCTGGAGGDKVCYNNNPPVSYNDNINWACTANPCGSVGLGADNYLSSGLTHNVGEESFFNTSVFPSGFKPDSGVDIKLRDVTMGQVRDDDGDGIYELTPFVQQNPYFEFAFDQDTGKIVGFRLGAEDSYGYQGNAIDVISGFIRPTITVDAKLGFIDAGEIQLETQLGGVRTIGWIDAKTTNVISVSGAAGLLVNGPESLMGQSPHAQLFPVQSNYLNHSEAFFLSAGTRSINWTPVRDGGFTPAATMPGFWLNMGGDGGLLAETQKGDHPNNYLPGHPKHGQYSGMENYNNPQPSWSQTYQ</sequence>
<feature type="region of interest" description="Disordered" evidence="1">
    <location>
        <begin position="325"/>
        <end position="363"/>
    </location>
</feature>
<reference evidence="3" key="1">
    <citation type="submission" date="2020-06" db="EMBL/GenBank/DDBJ databases">
        <title>Thalassolituus marinus alknpb1M-1, a hydrocarbon-degrading bacterium isolated from the deep-sea overlying water using an in-situ strategy from the South China Sea basin.</title>
        <authorList>
            <person name="Dong C."/>
            <person name="Chen Y."/>
            <person name="Shao Z."/>
        </authorList>
    </citation>
    <scope>NUCLEOTIDE SEQUENCE [LARGE SCALE GENOMIC DNA]</scope>
    <source>
        <strain evidence="3">alknpb1M-1</strain>
    </source>
</reference>
<keyword evidence="3" id="KW-1185">Reference proteome</keyword>
<evidence type="ECO:0000256" key="1">
    <source>
        <dbReference type="SAM" id="MobiDB-lite"/>
    </source>
</evidence>
<dbReference type="EMBL" id="CP054475">
    <property type="protein sequence ID" value="UXD86878.1"/>
    <property type="molecule type" value="Genomic_DNA"/>
</dbReference>
<gene>
    <name evidence="2" type="ORF">HUF19_05205</name>
</gene>
<accession>A0ABY6A7X4</accession>
<proteinExistence type="predicted"/>
<feature type="compositionally biased region" description="Polar residues" evidence="1">
    <location>
        <begin position="347"/>
        <end position="363"/>
    </location>
</feature>
<protein>
    <submittedName>
        <fullName evidence="2">Uncharacterized protein</fullName>
    </submittedName>
</protein>
<name>A0ABY6A7X4_9GAMM</name>
<dbReference type="Proteomes" id="UP001065322">
    <property type="component" value="Chromosome"/>
</dbReference>
<evidence type="ECO:0000313" key="3">
    <source>
        <dbReference type="Proteomes" id="UP001065322"/>
    </source>
</evidence>